<evidence type="ECO:0000256" key="1">
    <source>
        <dbReference type="SAM" id="MobiDB-lite"/>
    </source>
</evidence>
<dbReference type="HOGENOM" id="CLU_024511_1_0_1"/>
<dbReference type="SMART" id="SM00974">
    <property type="entry name" value="T5orf172"/>
    <property type="match status" value="1"/>
</dbReference>
<feature type="compositionally biased region" description="Polar residues" evidence="1">
    <location>
        <begin position="18"/>
        <end position="30"/>
    </location>
</feature>
<gene>
    <name evidence="3" type="ORF">PV08_00319</name>
</gene>
<dbReference type="Proteomes" id="UP000053328">
    <property type="component" value="Unassembled WGS sequence"/>
</dbReference>
<feature type="region of interest" description="Disordered" evidence="1">
    <location>
        <begin position="1"/>
        <end position="30"/>
    </location>
</feature>
<feature type="region of interest" description="Disordered" evidence="1">
    <location>
        <begin position="187"/>
        <end position="276"/>
    </location>
</feature>
<dbReference type="PANTHER" id="PTHR28094:SF2">
    <property type="entry name" value="BACTERIOPHAGE T5 ORF172 DNA-BINDING DOMAIN-CONTAINING PROTEIN"/>
    <property type="match status" value="1"/>
</dbReference>
<dbReference type="RefSeq" id="XP_016239961.1">
    <property type="nucleotide sequence ID" value="XM_016374685.1"/>
</dbReference>
<feature type="region of interest" description="Disordered" evidence="1">
    <location>
        <begin position="326"/>
        <end position="367"/>
    </location>
</feature>
<evidence type="ECO:0000259" key="2">
    <source>
        <dbReference type="SMART" id="SM00974"/>
    </source>
</evidence>
<dbReference type="PANTHER" id="PTHR28094">
    <property type="entry name" value="MEIOTICALLY UP-REGULATED GENE 113 PROTEIN"/>
    <property type="match status" value="1"/>
</dbReference>
<dbReference type="EMBL" id="KN847492">
    <property type="protein sequence ID" value="KIW19745.1"/>
    <property type="molecule type" value="Genomic_DNA"/>
</dbReference>
<dbReference type="InterPro" id="IPR018306">
    <property type="entry name" value="Phage_T5_Orf172_DNA-bd"/>
</dbReference>
<accession>A0A0D2BMC4</accession>
<dbReference type="GeneID" id="27327402"/>
<feature type="compositionally biased region" description="Basic and acidic residues" evidence="1">
    <location>
        <begin position="127"/>
        <end position="138"/>
    </location>
</feature>
<organism evidence="3 4">
    <name type="scientific">Exophiala spinifera</name>
    <dbReference type="NCBI Taxonomy" id="91928"/>
    <lineage>
        <taxon>Eukaryota</taxon>
        <taxon>Fungi</taxon>
        <taxon>Dikarya</taxon>
        <taxon>Ascomycota</taxon>
        <taxon>Pezizomycotina</taxon>
        <taxon>Eurotiomycetes</taxon>
        <taxon>Chaetothyriomycetidae</taxon>
        <taxon>Chaetothyriales</taxon>
        <taxon>Herpotrichiellaceae</taxon>
        <taxon>Exophiala</taxon>
    </lineage>
</organism>
<evidence type="ECO:0000313" key="4">
    <source>
        <dbReference type="Proteomes" id="UP000053328"/>
    </source>
</evidence>
<protein>
    <recommendedName>
        <fullName evidence="2">Bacteriophage T5 Orf172 DNA-binding domain-containing protein</fullName>
    </recommendedName>
</protein>
<dbReference type="AlphaFoldDB" id="A0A0D2BMC4"/>
<evidence type="ECO:0000313" key="3">
    <source>
        <dbReference type="EMBL" id="KIW19745.1"/>
    </source>
</evidence>
<dbReference type="InterPro" id="IPR053006">
    <property type="entry name" value="Meiosis_regulatory"/>
</dbReference>
<reference evidence="3 4" key="1">
    <citation type="submission" date="2015-01" db="EMBL/GenBank/DDBJ databases">
        <title>The Genome Sequence of Exophiala spinifera CBS89968.</title>
        <authorList>
            <consortium name="The Broad Institute Genomics Platform"/>
            <person name="Cuomo C."/>
            <person name="de Hoog S."/>
            <person name="Gorbushina A."/>
            <person name="Stielow B."/>
            <person name="Teixiera M."/>
            <person name="Abouelleil A."/>
            <person name="Chapman S.B."/>
            <person name="Priest M."/>
            <person name="Young S.K."/>
            <person name="Wortman J."/>
            <person name="Nusbaum C."/>
            <person name="Birren B."/>
        </authorList>
    </citation>
    <scope>NUCLEOTIDE SEQUENCE [LARGE SCALE GENOMIC DNA]</scope>
    <source>
        <strain evidence="3 4">CBS 89968</strain>
    </source>
</reference>
<dbReference type="VEuPathDB" id="FungiDB:PV08_00319"/>
<feature type="region of interest" description="Disordered" evidence="1">
    <location>
        <begin position="412"/>
        <end position="442"/>
    </location>
</feature>
<feature type="region of interest" description="Disordered" evidence="1">
    <location>
        <begin position="116"/>
        <end position="148"/>
    </location>
</feature>
<sequence>MSFSGRTPESLLPRSDSKNPATTCRGITSTGRPCRRALAASPKTSPAPSPMRGVGVLAVLDEQNAAAFYCWQHKDQAEELAATQQPKTTLYPLKEKSSIDTLVERVGILDLDESVPERKRHRRRHEPHNDRPTRRETLPARWSDMQSPIMKVPENMVYRSHHTRPPPPPPPPRSNVKLSWACCIQAADDDDDDGYPPPRTRRPQERNRPSRPPHPSSGGNGYVYTRPSMRPEQPAPAPARPSMTQRQDMPRPLHNLQSSATSPRPTLTSSLPSKTHSETGALLSLIPSTLSPQTTSLLLTELSRPISPADETGYIYIFWLTPTSETSKPDDEAASSLLDDDDHNAGPSARSTQALQRYASVRRRGPQGRVRRTMMLKIGRAENVHRRMTQWTKQCGQNITLVRYYPYTPGRASPQAPSAVADPRSSGLGLRQGQGEREADNRKVPHVHRVERLIHLELAEKRVVKAECEACGRMHQEWFEIEATRAGLKGVDEVIRRWVGWAERQGR</sequence>
<keyword evidence="4" id="KW-1185">Reference proteome</keyword>
<feature type="domain" description="Bacteriophage T5 Orf172 DNA-binding" evidence="2">
    <location>
        <begin position="370"/>
        <end position="491"/>
    </location>
</feature>
<proteinExistence type="predicted"/>
<dbReference type="STRING" id="91928.A0A0D2BMC4"/>
<name>A0A0D2BMC4_9EURO</name>
<dbReference type="OrthoDB" id="2417614at2759"/>
<feature type="compositionally biased region" description="Low complexity" evidence="1">
    <location>
        <begin position="258"/>
        <end position="274"/>
    </location>
</feature>
<dbReference type="Pfam" id="PF10544">
    <property type="entry name" value="T5orf172"/>
    <property type="match status" value="1"/>
</dbReference>